<dbReference type="Pfam" id="PF00472">
    <property type="entry name" value="RF-1"/>
    <property type="match status" value="1"/>
</dbReference>
<dbReference type="InterPro" id="IPR050057">
    <property type="entry name" value="Prokaryotic/Mito_RF"/>
</dbReference>
<dbReference type="Gene3D" id="3.30.70.1660">
    <property type="match status" value="1"/>
</dbReference>
<dbReference type="InterPro" id="IPR045853">
    <property type="entry name" value="Pep_chain_release_fac_I_sf"/>
</dbReference>
<dbReference type="OrthoDB" id="3971717at2759"/>
<dbReference type="GO" id="GO:0003747">
    <property type="term" value="F:translation release factor activity"/>
    <property type="evidence" value="ECO:0007669"/>
    <property type="project" value="InterPro"/>
</dbReference>
<name>A0A376B6X5_9ASCO</name>
<keyword evidence="3" id="KW-0648">Protein biosynthesis</keyword>
<dbReference type="PROSITE" id="PS00745">
    <property type="entry name" value="RF_PROK_I"/>
    <property type="match status" value="1"/>
</dbReference>
<accession>A0A376B6X5</accession>
<comment type="similarity">
    <text evidence="1">Belongs to the prokaryotic/mitochondrial release factor family.</text>
</comment>
<feature type="compositionally biased region" description="Basic and acidic residues" evidence="5">
    <location>
        <begin position="319"/>
        <end position="329"/>
    </location>
</feature>
<reference evidence="8" key="1">
    <citation type="submission" date="2018-06" db="EMBL/GenBank/DDBJ databases">
        <authorList>
            <person name="Guldener U."/>
        </authorList>
    </citation>
    <scope>NUCLEOTIDE SEQUENCE [LARGE SCALE GENOMIC DNA]</scope>
    <source>
        <strain evidence="8">UTAD17</strain>
    </source>
</reference>
<evidence type="ECO:0000256" key="1">
    <source>
        <dbReference type="ARBA" id="ARBA00010835"/>
    </source>
</evidence>
<evidence type="ECO:0000256" key="2">
    <source>
        <dbReference type="ARBA" id="ARBA00022481"/>
    </source>
</evidence>
<keyword evidence="2" id="KW-0488">Methylation</keyword>
<protein>
    <recommendedName>
        <fullName evidence="4">Peptide chain release factor 1, mitochondrial</fullName>
    </recommendedName>
</protein>
<organism evidence="7 8">
    <name type="scientific">Saccharomycodes ludwigii</name>
    <dbReference type="NCBI Taxonomy" id="36035"/>
    <lineage>
        <taxon>Eukaryota</taxon>
        <taxon>Fungi</taxon>
        <taxon>Dikarya</taxon>
        <taxon>Ascomycota</taxon>
        <taxon>Saccharomycotina</taxon>
        <taxon>Saccharomycetes</taxon>
        <taxon>Saccharomycodales</taxon>
        <taxon>Saccharomycodaceae</taxon>
        <taxon>Saccharomycodes</taxon>
    </lineage>
</organism>
<dbReference type="InterPro" id="IPR000352">
    <property type="entry name" value="Pep_chain_release_fac_I"/>
</dbReference>
<dbReference type="VEuPathDB" id="FungiDB:SCODWIG_02194"/>
<dbReference type="EMBL" id="UFAJ01000352">
    <property type="protein sequence ID" value="SSD60433.1"/>
    <property type="molecule type" value="Genomic_DNA"/>
</dbReference>
<dbReference type="PANTHER" id="PTHR43804">
    <property type="entry name" value="LD18447P"/>
    <property type="match status" value="1"/>
</dbReference>
<evidence type="ECO:0000256" key="3">
    <source>
        <dbReference type="ARBA" id="ARBA00022917"/>
    </source>
</evidence>
<gene>
    <name evidence="7" type="ORF">SCODWIG_02194</name>
</gene>
<dbReference type="Pfam" id="PF03462">
    <property type="entry name" value="PCRF"/>
    <property type="match status" value="1"/>
</dbReference>
<dbReference type="Gene3D" id="3.30.160.20">
    <property type="match status" value="1"/>
</dbReference>
<evidence type="ECO:0000256" key="5">
    <source>
        <dbReference type="SAM" id="MobiDB-lite"/>
    </source>
</evidence>
<dbReference type="Gene3D" id="6.10.140.1950">
    <property type="match status" value="1"/>
</dbReference>
<dbReference type="GO" id="GO:0005739">
    <property type="term" value="C:mitochondrion"/>
    <property type="evidence" value="ECO:0007669"/>
    <property type="project" value="UniProtKB-ARBA"/>
</dbReference>
<dbReference type="FunFam" id="3.30.160.20:FF:000004">
    <property type="entry name" value="Peptide chain release factor 1"/>
    <property type="match status" value="1"/>
</dbReference>
<dbReference type="AlphaFoldDB" id="A0A376B6X5"/>
<dbReference type="Proteomes" id="UP000262825">
    <property type="component" value="Unassembled WGS sequence"/>
</dbReference>
<sequence length="398" mass="45708">MCKNIFRINPILLFKRFHSQDITFKPLNPSLILRASKFQEELTRLESLMAQNNNSGGGFNVEQQKKYAKLCSITDALKEYQANYEQFKELEEMVKQDPTLSEDAEEEIKEIYPNLEKSKQLLFHKLLPPHPFADKSCLLELRPGVGGTEAMIFAQDLLNMYINYAHHKKWAYRVVSETENEQGNGIVEAILAIDEPGSYDRMKFESGVHRVQRIPATETKGRTHTSTAAVVVLPQMGGEDERETDAYERTFKPEEIRIDVMRARGKGGQHVNTTDSAVRLTHYPSGIVVSMQDERSQHKNKAKAFGILRAKLAELERKEKEEKARKARTDQVTSTDRSDKIRTYNYPQNRITDHRCNFSILDMESVMNGQKFDALIDSMEKYDNDIKAKQLLNNVGQN</sequence>
<dbReference type="SUPFAM" id="SSF75620">
    <property type="entry name" value="Release factor"/>
    <property type="match status" value="1"/>
</dbReference>
<dbReference type="SMART" id="SM00937">
    <property type="entry name" value="PCRF"/>
    <property type="match status" value="1"/>
</dbReference>
<dbReference type="GO" id="GO:0032543">
    <property type="term" value="P:mitochondrial translation"/>
    <property type="evidence" value="ECO:0007669"/>
    <property type="project" value="UniProtKB-ARBA"/>
</dbReference>
<feature type="region of interest" description="Disordered" evidence="5">
    <location>
        <begin position="319"/>
        <end position="338"/>
    </location>
</feature>
<evidence type="ECO:0000256" key="4">
    <source>
        <dbReference type="ARBA" id="ARBA00067174"/>
    </source>
</evidence>
<evidence type="ECO:0000313" key="8">
    <source>
        <dbReference type="Proteomes" id="UP000262825"/>
    </source>
</evidence>
<evidence type="ECO:0000313" key="7">
    <source>
        <dbReference type="EMBL" id="SSD60433.1"/>
    </source>
</evidence>
<proteinExistence type="inferred from homology"/>
<keyword evidence="8" id="KW-1185">Reference proteome</keyword>
<feature type="domain" description="Prokaryotic-type class I peptide chain release factors" evidence="6">
    <location>
        <begin position="262"/>
        <end position="278"/>
    </location>
</feature>
<dbReference type="PANTHER" id="PTHR43804:SF7">
    <property type="entry name" value="LD18447P"/>
    <property type="match status" value="1"/>
</dbReference>
<dbReference type="InterPro" id="IPR005139">
    <property type="entry name" value="PCRF"/>
</dbReference>
<evidence type="ECO:0000259" key="6">
    <source>
        <dbReference type="PROSITE" id="PS00745"/>
    </source>
</evidence>